<keyword evidence="2" id="KW-1185">Reference proteome</keyword>
<accession>A0AAV7KGX4</accession>
<reference evidence="1 2" key="1">
    <citation type="journal article" date="2023" name="BMC Biol.">
        <title>The compact genome of the sponge Oopsacas minuta (Hexactinellida) is lacking key metazoan core genes.</title>
        <authorList>
            <person name="Santini S."/>
            <person name="Schenkelaars Q."/>
            <person name="Jourda C."/>
            <person name="Duchesne M."/>
            <person name="Belahbib H."/>
            <person name="Rocher C."/>
            <person name="Selva M."/>
            <person name="Riesgo A."/>
            <person name="Vervoort M."/>
            <person name="Leys S.P."/>
            <person name="Kodjabachian L."/>
            <person name="Le Bivic A."/>
            <person name="Borchiellini C."/>
            <person name="Claverie J.M."/>
            <person name="Renard E."/>
        </authorList>
    </citation>
    <scope>NUCLEOTIDE SEQUENCE [LARGE SCALE GENOMIC DNA]</scope>
    <source>
        <strain evidence="1">SPO-2</strain>
    </source>
</reference>
<sequence>MRKLHVDILNYSDDFFSFRNWNLTTASKKVERFISAARKSGWILKVFIDAVIESDEALKKWRKRREKELSKCMKNMPQGTSTLIGDLFRIHGVEVAYSVDKDNDDTMAFHACTDGADVLSRDMDFFRYLGATYKVYKSFYINKQGQLILQKHPGLPPGGQGRVPISRPIQTPPRTCNVNPLFALPGFYLYRRGVPSPLVSTLGNPHVMARPLREALYSRKGIRDFVVEEFPVWDSVDNKPCWENTKVYPNDKLDYLLDSPRRALLGVYKCKDWPPRKPKQVSRPDFDKHLFAMKCVVFEICSHASGECLANLMLRF</sequence>
<dbReference type="Proteomes" id="UP001165289">
    <property type="component" value="Unassembled WGS sequence"/>
</dbReference>
<gene>
    <name evidence="1" type="ORF">LOD99_14260</name>
</gene>
<evidence type="ECO:0000313" key="2">
    <source>
        <dbReference type="Proteomes" id="UP001165289"/>
    </source>
</evidence>
<organism evidence="1 2">
    <name type="scientific">Oopsacas minuta</name>
    <dbReference type="NCBI Taxonomy" id="111878"/>
    <lineage>
        <taxon>Eukaryota</taxon>
        <taxon>Metazoa</taxon>
        <taxon>Porifera</taxon>
        <taxon>Hexactinellida</taxon>
        <taxon>Hexasterophora</taxon>
        <taxon>Lyssacinosida</taxon>
        <taxon>Leucopsacidae</taxon>
        <taxon>Oopsacas</taxon>
    </lineage>
</organism>
<name>A0AAV7KGX4_9METZ</name>
<protein>
    <submittedName>
        <fullName evidence="1">Uncharacterized protein</fullName>
    </submittedName>
</protein>
<proteinExistence type="predicted"/>
<evidence type="ECO:0000313" key="1">
    <source>
        <dbReference type="EMBL" id="KAI6659920.1"/>
    </source>
</evidence>
<dbReference type="EMBL" id="JAKMXF010000044">
    <property type="protein sequence ID" value="KAI6659920.1"/>
    <property type="molecule type" value="Genomic_DNA"/>
</dbReference>
<comment type="caution">
    <text evidence="1">The sequence shown here is derived from an EMBL/GenBank/DDBJ whole genome shotgun (WGS) entry which is preliminary data.</text>
</comment>
<dbReference type="AlphaFoldDB" id="A0AAV7KGX4"/>